<dbReference type="AlphaFoldDB" id="A0A8H6HQD5"/>
<dbReference type="OrthoDB" id="3205170at2759"/>
<protein>
    <submittedName>
        <fullName evidence="1">Uncharacterized protein</fullName>
    </submittedName>
</protein>
<name>A0A8H6HQD5_9AGAR</name>
<organism evidence="1 2">
    <name type="scientific">Ephemerocybe angulata</name>
    <dbReference type="NCBI Taxonomy" id="980116"/>
    <lineage>
        <taxon>Eukaryota</taxon>
        <taxon>Fungi</taxon>
        <taxon>Dikarya</taxon>
        <taxon>Basidiomycota</taxon>
        <taxon>Agaricomycotina</taxon>
        <taxon>Agaricomycetes</taxon>
        <taxon>Agaricomycetidae</taxon>
        <taxon>Agaricales</taxon>
        <taxon>Agaricineae</taxon>
        <taxon>Psathyrellaceae</taxon>
        <taxon>Ephemerocybe</taxon>
    </lineage>
</organism>
<dbReference type="Proteomes" id="UP000521943">
    <property type="component" value="Unassembled WGS sequence"/>
</dbReference>
<accession>A0A8H6HQD5</accession>
<sequence length="117" mass="13326">MRLRNWKETAPYTIEDTLLDVQPHSLDEPFHWCPTGGTPVWVNVPDGDGCKPRWRKGVITDEVEIVYTDKGIFRTFVVTTMIKRQAVNFTITPGLQPTLKPDSPEVRELLRVAGVHV</sequence>
<evidence type="ECO:0000313" key="2">
    <source>
        <dbReference type="Proteomes" id="UP000521943"/>
    </source>
</evidence>
<keyword evidence="2" id="KW-1185">Reference proteome</keyword>
<evidence type="ECO:0000313" key="1">
    <source>
        <dbReference type="EMBL" id="KAF6751260.1"/>
    </source>
</evidence>
<comment type="caution">
    <text evidence="1">The sequence shown here is derived from an EMBL/GenBank/DDBJ whole genome shotgun (WGS) entry which is preliminary data.</text>
</comment>
<reference evidence="1 2" key="1">
    <citation type="submission" date="2020-07" db="EMBL/GenBank/DDBJ databases">
        <title>Comparative genomics of pyrophilous fungi reveals a link between fire events and developmental genes.</title>
        <authorList>
            <consortium name="DOE Joint Genome Institute"/>
            <person name="Steindorff A.S."/>
            <person name="Carver A."/>
            <person name="Calhoun S."/>
            <person name="Stillman K."/>
            <person name="Liu H."/>
            <person name="Lipzen A."/>
            <person name="Pangilinan J."/>
            <person name="Labutti K."/>
            <person name="Bruns T.D."/>
            <person name="Grigoriev I.V."/>
        </authorList>
    </citation>
    <scope>NUCLEOTIDE SEQUENCE [LARGE SCALE GENOMIC DNA]</scope>
    <source>
        <strain evidence="1 2">CBS 144469</strain>
    </source>
</reference>
<gene>
    <name evidence="1" type="ORF">DFP72DRAFT_850899</name>
</gene>
<proteinExistence type="predicted"/>
<dbReference type="EMBL" id="JACGCI010000051">
    <property type="protein sequence ID" value="KAF6751260.1"/>
    <property type="molecule type" value="Genomic_DNA"/>
</dbReference>